<keyword evidence="2" id="KW-1185">Reference proteome</keyword>
<comment type="caution">
    <text evidence="1">The sequence shown here is derived from an EMBL/GenBank/DDBJ whole genome shotgun (WGS) entry which is preliminary data.</text>
</comment>
<evidence type="ECO:0008006" key="3">
    <source>
        <dbReference type="Google" id="ProtNLM"/>
    </source>
</evidence>
<evidence type="ECO:0000313" key="1">
    <source>
        <dbReference type="EMBL" id="KAK1737890.1"/>
    </source>
</evidence>
<dbReference type="Gene3D" id="3.80.10.10">
    <property type="entry name" value="Ribonuclease Inhibitor"/>
    <property type="match status" value="1"/>
</dbReference>
<reference evidence="1" key="1">
    <citation type="submission" date="2023-06" db="EMBL/GenBank/DDBJ databases">
        <title>Survivors Of The Sea: Transcriptome response of Skeletonema marinoi to long-term dormancy.</title>
        <authorList>
            <person name="Pinder M.I.M."/>
            <person name="Kourtchenko O."/>
            <person name="Robertson E.K."/>
            <person name="Larsson T."/>
            <person name="Maumus F."/>
            <person name="Osuna-Cruz C.M."/>
            <person name="Vancaester E."/>
            <person name="Stenow R."/>
            <person name="Vandepoele K."/>
            <person name="Ploug H."/>
            <person name="Bruchert V."/>
            <person name="Godhe A."/>
            <person name="Topel M."/>
        </authorList>
    </citation>
    <scope>NUCLEOTIDE SEQUENCE</scope>
    <source>
        <strain evidence="1">R05AC</strain>
    </source>
</reference>
<proteinExistence type="predicted"/>
<dbReference type="InterPro" id="IPR026906">
    <property type="entry name" value="LRR_5"/>
</dbReference>
<accession>A0AAD8Y2N1</accession>
<dbReference type="EMBL" id="JATAAI010000022">
    <property type="protein sequence ID" value="KAK1737890.1"/>
    <property type="molecule type" value="Genomic_DNA"/>
</dbReference>
<sequence length="206" mass="24058">MTSIRAIESKAFSDCLQLTDVELPKGVERIEQFAFYYCPSLRRIAIPLKADLFQLGSMDHRFTIFDACDDLTTVDLVGDEWIHKTISSLLLERWRNVMNQKIDYINQTLPNTIPSEKADEIQYWIRSVIDKLEHYKVEHNRLLKEDMTQLELALWKAKLDEKEEDSQLKLQAKRAKVDVESMRREKRIMSGASIVVKNVLPFLKLG</sequence>
<dbReference type="InterPro" id="IPR032675">
    <property type="entry name" value="LRR_dom_sf"/>
</dbReference>
<dbReference type="Proteomes" id="UP001224775">
    <property type="component" value="Unassembled WGS sequence"/>
</dbReference>
<dbReference type="AlphaFoldDB" id="A0AAD8Y2N1"/>
<organism evidence="1 2">
    <name type="scientific">Skeletonema marinoi</name>
    <dbReference type="NCBI Taxonomy" id="267567"/>
    <lineage>
        <taxon>Eukaryota</taxon>
        <taxon>Sar</taxon>
        <taxon>Stramenopiles</taxon>
        <taxon>Ochrophyta</taxon>
        <taxon>Bacillariophyta</taxon>
        <taxon>Coscinodiscophyceae</taxon>
        <taxon>Thalassiosirophycidae</taxon>
        <taxon>Thalassiosirales</taxon>
        <taxon>Skeletonemataceae</taxon>
        <taxon>Skeletonema</taxon>
        <taxon>Skeletonema marinoi-dohrnii complex</taxon>
    </lineage>
</organism>
<dbReference type="Pfam" id="PF13306">
    <property type="entry name" value="LRR_5"/>
    <property type="match status" value="1"/>
</dbReference>
<gene>
    <name evidence="1" type="ORF">QTG54_011184</name>
</gene>
<name>A0AAD8Y2N1_9STRA</name>
<evidence type="ECO:0000313" key="2">
    <source>
        <dbReference type="Proteomes" id="UP001224775"/>
    </source>
</evidence>
<protein>
    <recommendedName>
        <fullName evidence="3">Leucine-rich repeat domain-containing protein</fullName>
    </recommendedName>
</protein>